<evidence type="ECO:0000313" key="4">
    <source>
        <dbReference type="EMBL" id="OLY79572.1"/>
    </source>
</evidence>
<dbReference type="GO" id="GO:0006032">
    <property type="term" value="P:chitin catabolic process"/>
    <property type="evidence" value="ECO:0007669"/>
    <property type="project" value="InterPro"/>
</dbReference>
<dbReference type="PANTHER" id="PTHR36182:SF1">
    <property type="entry name" value="PROTEIN, PUTATIVE (AFU_ORTHOLOGUE AFUA_6G10930)-RELATED"/>
    <property type="match status" value="1"/>
</dbReference>
<dbReference type="OrthoDB" id="2342176at2759"/>
<proteinExistence type="predicted"/>
<dbReference type="Pfam" id="PF03427">
    <property type="entry name" value="CBM_19"/>
    <property type="match status" value="1"/>
</dbReference>
<keyword evidence="2" id="KW-0732">Signal</keyword>
<gene>
    <name evidence="4" type="ORF">AYI68_g6354</name>
</gene>
<accession>A0A1R0GRP1</accession>
<evidence type="ECO:0000259" key="3">
    <source>
        <dbReference type="Pfam" id="PF03427"/>
    </source>
</evidence>
<reference evidence="4 5" key="1">
    <citation type="journal article" date="2016" name="Mol. Biol. Evol.">
        <title>Genome-Wide Survey of Gut Fungi (Harpellales) Reveals the First Horizontally Transferred Ubiquitin Gene from a Mosquito Host.</title>
        <authorList>
            <person name="Wang Y."/>
            <person name="White M.M."/>
            <person name="Kvist S."/>
            <person name="Moncalvo J.M."/>
        </authorList>
    </citation>
    <scope>NUCLEOTIDE SEQUENCE [LARGE SCALE GENOMIC DNA]</scope>
    <source>
        <strain evidence="4 5">ALG-7-W6</strain>
    </source>
</reference>
<comment type="caution">
    <text evidence="4">The sequence shown here is derived from an EMBL/GenBank/DDBJ whole genome shotgun (WGS) entry which is preliminary data.</text>
</comment>
<dbReference type="STRING" id="133383.A0A1R0GRP1"/>
<evidence type="ECO:0000313" key="5">
    <source>
        <dbReference type="Proteomes" id="UP000187455"/>
    </source>
</evidence>
<dbReference type="PANTHER" id="PTHR36182">
    <property type="entry name" value="PROTEIN, PUTATIVE (AFU_ORTHOLOGUE AFUA_6G10930)-RELATED"/>
    <property type="match status" value="1"/>
</dbReference>
<sequence length="417" mass="43310">MIFTTLITLFAGLTSAHMAMIDPCTNFTPNGPNCPALPAGASYDYNLKTPIGTKDAIAYPLCKNPGRRPTPVATWNAGDTVTASFESGGAAHGGGHCQFSLSYDNGNSFVVVHEELSYCFFSGPSDTNDATVLKYDFVLPSSVPASDNVIFAWSWVNAIGNREFYMNCADIKINSQSSSYSGKKMVIANYGPSNPVVAEFNGDYTTGLDLYNNSPVITVYGNGVTTNNANYQDSSVAPPVVIVSSSIEAPPAAVAYSSVVAPVDPVQYSDSAAAAVVPTYAPSYAQTYSSSQDDSYGNNKQGELQISQANASADAIAPTPSAEYTGYTSSGNVAEPSVNNDLGNGYASQAQAQAVASPGVSQSSDSPSGSCTSGNMMCGPSGNGDFFVCDHSAWVKFSLPEGVICKSDGTSVSFSTA</sequence>
<dbReference type="Proteomes" id="UP000187455">
    <property type="component" value="Unassembled WGS sequence"/>
</dbReference>
<feature type="domain" description="Carbohydrate-binding module family 19" evidence="3">
    <location>
        <begin position="369"/>
        <end position="407"/>
    </location>
</feature>
<evidence type="ECO:0000256" key="2">
    <source>
        <dbReference type="SAM" id="SignalP"/>
    </source>
</evidence>
<feature type="chain" id="PRO_5013181204" description="Carbohydrate-binding module family 19 domain-containing protein" evidence="2">
    <location>
        <begin position="17"/>
        <end position="417"/>
    </location>
</feature>
<name>A0A1R0GRP1_9FUNG</name>
<feature type="signal peptide" evidence="2">
    <location>
        <begin position="1"/>
        <end position="16"/>
    </location>
</feature>
<dbReference type="AlphaFoldDB" id="A0A1R0GRP1"/>
<dbReference type="InterPro" id="IPR005089">
    <property type="entry name" value="CBM19"/>
</dbReference>
<evidence type="ECO:0000256" key="1">
    <source>
        <dbReference type="SAM" id="MobiDB-lite"/>
    </source>
</evidence>
<dbReference type="GO" id="GO:0008061">
    <property type="term" value="F:chitin binding"/>
    <property type="evidence" value="ECO:0007669"/>
    <property type="project" value="InterPro"/>
</dbReference>
<protein>
    <recommendedName>
        <fullName evidence="3">Carbohydrate-binding module family 19 domain-containing protein</fullName>
    </recommendedName>
</protein>
<dbReference type="EMBL" id="LSSL01004284">
    <property type="protein sequence ID" value="OLY79572.1"/>
    <property type="molecule type" value="Genomic_DNA"/>
</dbReference>
<dbReference type="Gene3D" id="2.70.50.70">
    <property type="match status" value="1"/>
</dbReference>
<organism evidence="4 5">
    <name type="scientific">Smittium mucronatum</name>
    <dbReference type="NCBI Taxonomy" id="133383"/>
    <lineage>
        <taxon>Eukaryota</taxon>
        <taxon>Fungi</taxon>
        <taxon>Fungi incertae sedis</taxon>
        <taxon>Zoopagomycota</taxon>
        <taxon>Kickxellomycotina</taxon>
        <taxon>Harpellomycetes</taxon>
        <taxon>Harpellales</taxon>
        <taxon>Legeriomycetaceae</taxon>
        <taxon>Smittium</taxon>
    </lineage>
</organism>
<keyword evidence="5" id="KW-1185">Reference proteome</keyword>
<feature type="region of interest" description="Disordered" evidence="1">
    <location>
        <begin position="350"/>
        <end position="372"/>
    </location>
</feature>